<accession>A0ABR4USJ1</accession>
<dbReference type="PROSITE" id="PS51257">
    <property type="entry name" value="PROKAR_LIPOPROTEIN"/>
    <property type="match status" value="1"/>
</dbReference>
<dbReference type="EMBL" id="JPRI01000001">
    <property type="protein sequence ID" value="KFF28169.1"/>
    <property type="molecule type" value="Genomic_DNA"/>
</dbReference>
<evidence type="ECO:0000313" key="1">
    <source>
        <dbReference type="EMBL" id="KFF28169.1"/>
    </source>
</evidence>
<organism evidence="1 2">
    <name type="scientific">Chryseobacterium vrystaatense</name>
    <dbReference type="NCBI Taxonomy" id="307480"/>
    <lineage>
        <taxon>Bacteria</taxon>
        <taxon>Pseudomonadati</taxon>
        <taxon>Bacteroidota</taxon>
        <taxon>Flavobacteriia</taxon>
        <taxon>Flavobacteriales</taxon>
        <taxon>Weeksellaceae</taxon>
        <taxon>Chryseobacterium group</taxon>
        <taxon>Chryseobacterium</taxon>
    </lineage>
</organism>
<gene>
    <name evidence="1" type="ORF">IW16_02840</name>
</gene>
<keyword evidence="2" id="KW-1185">Reference proteome</keyword>
<sequence>MKKFLISIILLLLVGCSKSDTSFKVIDKKDITIDSLKAELMDCKLQAKIMADILEKERIEIQNKNIDK</sequence>
<name>A0ABR4USJ1_9FLAO</name>
<reference evidence="1 2" key="1">
    <citation type="submission" date="2014-07" db="EMBL/GenBank/DDBJ databases">
        <title>Genome of Chryseobacterium vrystaatense LMG 22846.</title>
        <authorList>
            <person name="Pipes S.E."/>
            <person name="Stropko S.J."/>
            <person name="Newman J.D."/>
        </authorList>
    </citation>
    <scope>NUCLEOTIDE SEQUENCE [LARGE SCALE GENOMIC DNA]</scope>
    <source>
        <strain evidence="1 2">LMG 22846</strain>
    </source>
</reference>
<dbReference type="RefSeq" id="WP_034739476.1">
    <property type="nucleotide sequence ID" value="NZ_JPRI01000001.1"/>
</dbReference>
<proteinExistence type="predicted"/>
<protein>
    <recommendedName>
        <fullName evidence="3">Lipoprotein</fullName>
    </recommendedName>
</protein>
<evidence type="ECO:0008006" key="3">
    <source>
        <dbReference type="Google" id="ProtNLM"/>
    </source>
</evidence>
<comment type="caution">
    <text evidence="1">The sequence shown here is derived from an EMBL/GenBank/DDBJ whole genome shotgun (WGS) entry which is preliminary data.</text>
</comment>
<dbReference type="Proteomes" id="UP000028719">
    <property type="component" value="Unassembled WGS sequence"/>
</dbReference>
<evidence type="ECO:0000313" key="2">
    <source>
        <dbReference type="Proteomes" id="UP000028719"/>
    </source>
</evidence>